<evidence type="ECO:0000256" key="10">
    <source>
        <dbReference type="ARBA" id="ARBA00064003"/>
    </source>
</evidence>
<keyword evidence="3 13" id="KW-0597">Phosphoprotein</keyword>
<evidence type="ECO:0000256" key="9">
    <source>
        <dbReference type="ARBA" id="ARBA00058004"/>
    </source>
</evidence>
<comment type="subunit">
    <text evidence="10">At low DSF concentrations, interacts with RpfF.</text>
</comment>
<dbReference type="SMART" id="SM00387">
    <property type="entry name" value="HATPase_c"/>
    <property type="match status" value="1"/>
</dbReference>
<dbReference type="EC" id="2.7.13.3" evidence="2"/>
<feature type="domain" description="Response regulatory" evidence="16">
    <location>
        <begin position="780"/>
        <end position="896"/>
    </location>
</feature>
<evidence type="ECO:0000259" key="17">
    <source>
        <dbReference type="PROSITE" id="PS50112"/>
    </source>
</evidence>
<evidence type="ECO:0000256" key="12">
    <source>
        <dbReference type="ARBA" id="ARBA00070152"/>
    </source>
</evidence>
<evidence type="ECO:0000256" key="13">
    <source>
        <dbReference type="PROSITE-ProRule" id="PRU00169"/>
    </source>
</evidence>
<feature type="domain" description="PAS" evidence="17">
    <location>
        <begin position="365"/>
        <end position="417"/>
    </location>
</feature>
<dbReference type="Gene3D" id="3.30.565.10">
    <property type="entry name" value="Histidine kinase-like ATPase, C-terminal domain"/>
    <property type="match status" value="1"/>
</dbReference>
<dbReference type="STRING" id="83767.SAMN05660652_02220"/>
<evidence type="ECO:0000256" key="8">
    <source>
        <dbReference type="ARBA" id="ARBA00023012"/>
    </source>
</evidence>
<evidence type="ECO:0000256" key="7">
    <source>
        <dbReference type="ARBA" id="ARBA00022840"/>
    </source>
</evidence>
<feature type="transmembrane region" description="Helical" evidence="14">
    <location>
        <begin position="12"/>
        <end position="32"/>
    </location>
</feature>
<dbReference type="SUPFAM" id="SSF55874">
    <property type="entry name" value="ATPase domain of HSP90 chaperone/DNA topoisomerase II/histidine kinase"/>
    <property type="match status" value="1"/>
</dbReference>
<reference evidence="19 20" key="1">
    <citation type="submission" date="2016-10" db="EMBL/GenBank/DDBJ databases">
        <authorList>
            <person name="de Groot N.N."/>
        </authorList>
    </citation>
    <scope>NUCLEOTIDE SEQUENCE [LARGE SCALE GENOMIC DNA]</scope>
    <source>
        <strain evidence="19 20">DSM 5885</strain>
    </source>
</reference>
<dbReference type="SUPFAM" id="SSF47384">
    <property type="entry name" value="Homodimeric domain of signal transducing histidine kinase"/>
    <property type="match status" value="1"/>
</dbReference>
<dbReference type="InterPro" id="IPR004358">
    <property type="entry name" value="Sig_transdc_His_kin-like_C"/>
</dbReference>
<feature type="modified residue" description="4-aspartylphosphate" evidence="13">
    <location>
        <position position="829"/>
    </location>
</feature>
<sequence length="898" mass="99612">MFAERDLKIDWRLRVFFISLFVLIWLGALWLLHANWLSKEEQYLDQHIAVAATAYRASVNSFSLVNDLIVNEIVCRPEVLAIFAAGLDGDPLARGHLYRRLASTYDRLVELGIRQFQFHTASSEAYLRFHAPDKYGDSLWDIRPSVRIANTELRPVTSFEPGRVFSGFRYVTPLFLGKRHLGSVETSIPFRSVRDAMMRNDPERDYALVLLGRGVDAALFSDLKGIYERWKPNPDWYTEDVHLRLPDSPPPPSVQVQELNRILANMPKLHTGMTKGERFSLSVNLSASNSRPDMSDLEDWAVSFVPVHDVLGNLTAYIVAYAPAPTLGTLRVSFYQEAFATSVVLFLLFLLTWRVICARQALALQSRRFRAITDTIADGIYVMDAHGRVTSINPAFAELLGFSSGEVIGKVGHELFHRHANDDCVSGCECPIDLTIRNGGLFSGERQFVTKSGAPLDVEVASRPILDDRGAFSGFSVTVFRDITDRKRAEAELLRYRGNLEALVASRTVELADAKNAAEAASRAKSTFLANMSHELRTPMNGVIGMIELANRCTADAKGKEYLAKARRSADHLLSILNDILDLSKIEADRMVLEDVPLNIASCIDNIVGTLKFKAADKGLRLITDAHDSLKELPLRGDPLRLGQILLNLLGNAIKFTQHGSVTLKASPVSEDSVSVRIRFEVADTGIGIDLGAQARLFQSFEQADNSTSRQYGGTGLGLAICKRLVQLSGGEIGVVSEPESGSTFWFELPLKRDFSRIQEQTEDSSNIEELLKQNFPGTRVLLVEDDPIIREIVGSHLESIGFCVDDAENGSQALSLAEKDKYALIIMDMQMPIMNGLEATKMIRANSLNRSTPIVAMTASAYGEDREACLSSGMNDHIAKPVDRSKLFATLLKWIGR</sequence>
<dbReference type="PRINTS" id="PR00344">
    <property type="entry name" value="BCTRLSENSOR"/>
</dbReference>
<organism evidence="19 20">
    <name type="scientific">Propionivibrio dicarboxylicus</name>
    <dbReference type="NCBI Taxonomy" id="83767"/>
    <lineage>
        <taxon>Bacteria</taxon>
        <taxon>Pseudomonadati</taxon>
        <taxon>Pseudomonadota</taxon>
        <taxon>Betaproteobacteria</taxon>
        <taxon>Rhodocyclales</taxon>
        <taxon>Rhodocyclaceae</taxon>
        <taxon>Propionivibrio</taxon>
    </lineage>
</organism>
<dbReference type="SMART" id="SM00448">
    <property type="entry name" value="REC"/>
    <property type="match status" value="1"/>
</dbReference>
<protein>
    <recommendedName>
        <fullName evidence="11">Sensory/regulatory protein RpfC</fullName>
        <ecNumber evidence="2">2.7.13.3</ecNumber>
    </recommendedName>
    <alternativeName>
        <fullName evidence="12">Virulence sensor protein BvgS</fullName>
    </alternativeName>
</protein>
<dbReference type="Gene3D" id="1.10.287.130">
    <property type="match status" value="1"/>
</dbReference>
<dbReference type="GO" id="GO:0005524">
    <property type="term" value="F:ATP binding"/>
    <property type="evidence" value="ECO:0007669"/>
    <property type="project" value="UniProtKB-KW"/>
</dbReference>
<feature type="domain" description="PAC" evidence="18">
    <location>
        <begin position="442"/>
        <end position="495"/>
    </location>
</feature>
<feature type="domain" description="Histidine kinase" evidence="15">
    <location>
        <begin position="531"/>
        <end position="753"/>
    </location>
</feature>
<evidence type="ECO:0000313" key="19">
    <source>
        <dbReference type="EMBL" id="SDH74458.1"/>
    </source>
</evidence>
<dbReference type="Pfam" id="PF00512">
    <property type="entry name" value="HisKA"/>
    <property type="match status" value="1"/>
</dbReference>
<evidence type="ECO:0000313" key="20">
    <source>
        <dbReference type="Proteomes" id="UP000198607"/>
    </source>
</evidence>
<dbReference type="InterPro" id="IPR029150">
    <property type="entry name" value="dCache_3"/>
</dbReference>
<gene>
    <name evidence="19" type="ORF">SAMN05660652_02220</name>
</gene>
<evidence type="ECO:0000256" key="11">
    <source>
        <dbReference type="ARBA" id="ARBA00068150"/>
    </source>
</evidence>
<dbReference type="InterPro" id="IPR036890">
    <property type="entry name" value="HATPase_C_sf"/>
</dbReference>
<comment type="catalytic activity">
    <reaction evidence="1">
        <text>ATP + protein L-histidine = ADP + protein N-phospho-L-histidine.</text>
        <dbReference type="EC" id="2.7.13.3"/>
    </reaction>
</comment>
<dbReference type="Gene3D" id="3.40.50.2300">
    <property type="match status" value="1"/>
</dbReference>
<dbReference type="PANTHER" id="PTHR45339:SF1">
    <property type="entry name" value="HYBRID SIGNAL TRANSDUCTION HISTIDINE KINASE J"/>
    <property type="match status" value="1"/>
</dbReference>
<evidence type="ECO:0000259" key="18">
    <source>
        <dbReference type="PROSITE" id="PS50113"/>
    </source>
</evidence>
<dbReference type="Pfam" id="PF00072">
    <property type="entry name" value="Response_reg"/>
    <property type="match status" value="1"/>
</dbReference>
<dbReference type="InterPro" id="IPR035965">
    <property type="entry name" value="PAS-like_dom_sf"/>
</dbReference>
<dbReference type="SUPFAM" id="SSF52172">
    <property type="entry name" value="CheY-like"/>
    <property type="match status" value="1"/>
</dbReference>
<evidence type="ECO:0000256" key="6">
    <source>
        <dbReference type="ARBA" id="ARBA00022777"/>
    </source>
</evidence>
<evidence type="ECO:0000256" key="3">
    <source>
        <dbReference type="ARBA" id="ARBA00022553"/>
    </source>
</evidence>
<dbReference type="FunFam" id="1.10.287.130:FF:000002">
    <property type="entry name" value="Two-component osmosensing histidine kinase"/>
    <property type="match status" value="1"/>
</dbReference>
<comment type="function">
    <text evidence="9">Member of the two-component regulatory system BvgS/BvgA. Phosphorylates BvgA via a four-step phosphorelay in response to environmental signals.</text>
</comment>
<accession>A0A1G8EX54</accession>
<dbReference type="Proteomes" id="UP000198607">
    <property type="component" value="Unassembled WGS sequence"/>
</dbReference>
<dbReference type="InterPro" id="IPR003594">
    <property type="entry name" value="HATPase_dom"/>
</dbReference>
<dbReference type="SUPFAM" id="SSF55785">
    <property type="entry name" value="PYP-like sensor domain (PAS domain)"/>
    <property type="match status" value="1"/>
</dbReference>
<evidence type="ECO:0000259" key="15">
    <source>
        <dbReference type="PROSITE" id="PS50109"/>
    </source>
</evidence>
<dbReference type="OrthoDB" id="9176708at2"/>
<dbReference type="SMART" id="SM00388">
    <property type="entry name" value="HisKA"/>
    <property type="match status" value="1"/>
</dbReference>
<dbReference type="InterPro" id="IPR011006">
    <property type="entry name" value="CheY-like_superfamily"/>
</dbReference>
<dbReference type="EMBL" id="FNCY01000008">
    <property type="protein sequence ID" value="SDH74458.1"/>
    <property type="molecule type" value="Genomic_DNA"/>
</dbReference>
<dbReference type="PANTHER" id="PTHR45339">
    <property type="entry name" value="HYBRID SIGNAL TRANSDUCTION HISTIDINE KINASE J"/>
    <property type="match status" value="1"/>
</dbReference>
<dbReference type="InterPro" id="IPR036097">
    <property type="entry name" value="HisK_dim/P_sf"/>
</dbReference>
<dbReference type="Pfam" id="PF13426">
    <property type="entry name" value="PAS_9"/>
    <property type="match status" value="1"/>
</dbReference>
<evidence type="ECO:0000256" key="4">
    <source>
        <dbReference type="ARBA" id="ARBA00022679"/>
    </source>
</evidence>
<dbReference type="Pfam" id="PF14827">
    <property type="entry name" value="dCache_3"/>
    <property type="match status" value="1"/>
</dbReference>
<keyword evidence="4" id="KW-0808">Transferase</keyword>
<dbReference type="CDD" id="cd00082">
    <property type="entry name" value="HisKA"/>
    <property type="match status" value="1"/>
</dbReference>
<evidence type="ECO:0000256" key="2">
    <source>
        <dbReference type="ARBA" id="ARBA00012438"/>
    </source>
</evidence>
<dbReference type="PROSITE" id="PS50110">
    <property type="entry name" value="RESPONSE_REGULATORY"/>
    <property type="match status" value="1"/>
</dbReference>
<keyword evidence="14" id="KW-0812">Transmembrane</keyword>
<dbReference type="FunFam" id="3.30.565.10:FF:000010">
    <property type="entry name" value="Sensor histidine kinase RcsC"/>
    <property type="match status" value="1"/>
</dbReference>
<evidence type="ECO:0000259" key="16">
    <source>
        <dbReference type="PROSITE" id="PS50110"/>
    </source>
</evidence>
<dbReference type="NCBIfam" id="TIGR00229">
    <property type="entry name" value="sensory_box"/>
    <property type="match status" value="1"/>
</dbReference>
<name>A0A1G8EX54_9RHOO</name>
<evidence type="ECO:0000256" key="14">
    <source>
        <dbReference type="SAM" id="Phobius"/>
    </source>
</evidence>
<dbReference type="CDD" id="cd16922">
    <property type="entry name" value="HATPase_EvgS-ArcB-TorS-like"/>
    <property type="match status" value="1"/>
</dbReference>
<dbReference type="AlphaFoldDB" id="A0A1G8EX54"/>
<dbReference type="CDD" id="cd17546">
    <property type="entry name" value="REC_hyHK_CKI1_RcsC-like"/>
    <property type="match status" value="1"/>
</dbReference>
<keyword evidence="6" id="KW-0418">Kinase</keyword>
<dbReference type="Gene3D" id="3.30.450.20">
    <property type="entry name" value="PAS domain"/>
    <property type="match status" value="1"/>
</dbReference>
<keyword evidence="7" id="KW-0067">ATP-binding</keyword>
<keyword evidence="20" id="KW-1185">Reference proteome</keyword>
<evidence type="ECO:0000256" key="5">
    <source>
        <dbReference type="ARBA" id="ARBA00022741"/>
    </source>
</evidence>
<keyword evidence="14" id="KW-0472">Membrane</keyword>
<dbReference type="RefSeq" id="WP_091937571.1">
    <property type="nucleotide sequence ID" value="NZ_FNCY01000008.1"/>
</dbReference>
<dbReference type="PROSITE" id="PS50112">
    <property type="entry name" value="PAS"/>
    <property type="match status" value="1"/>
</dbReference>
<dbReference type="InterPro" id="IPR000014">
    <property type="entry name" value="PAS"/>
</dbReference>
<dbReference type="InterPro" id="IPR003661">
    <property type="entry name" value="HisK_dim/P_dom"/>
</dbReference>
<dbReference type="PROSITE" id="PS50113">
    <property type="entry name" value="PAC"/>
    <property type="match status" value="1"/>
</dbReference>
<dbReference type="InterPro" id="IPR001789">
    <property type="entry name" value="Sig_transdc_resp-reg_receiver"/>
</dbReference>
<keyword evidence="14" id="KW-1133">Transmembrane helix</keyword>
<dbReference type="SMART" id="SM00091">
    <property type="entry name" value="PAS"/>
    <property type="match status" value="1"/>
</dbReference>
<evidence type="ECO:0000256" key="1">
    <source>
        <dbReference type="ARBA" id="ARBA00000085"/>
    </source>
</evidence>
<proteinExistence type="predicted"/>
<dbReference type="InterPro" id="IPR005467">
    <property type="entry name" value="His_kinase_dom"/>
</dbReference>
<keyword evidence="8" id="KW-0902">Two-component regulatory system</keyword>
<dbReference type="InterPro" id="IPR000700">
    <property type="entry name" value="PAS-assoc_C"/>
</dbReference>
<keyword evidence="5" id="KW-0547">Nucleotide-binding</keyword>
<dbReference type="GO" id="GO:0000155">
    <property type="term" value="F:phosphorelay sensor kinase activity"/>
    <property type="evidence" value="ECO:0007669"/>
    <property type="project" value="InterPro"/>
</dbReference>
<dbReference type="PROSITE" id="PS50109">
    <property type="entry name" value="HIS_KIN"/>
    <property type="match status" value="1"/>
</dbReference>
<dbReference type="CDD" id="cd00130">
    <property type="entry name" value="PAS"/>
    <property type="match status" value="1"/>
</dbReference>
<dbReference type="Pfam" id="PF02518">
    <property type="entry name" value="HATPase_c"/>
    <property type="match status" value="1"/>
</dbReference>